<dbReference type="Pfam" id="PF22677">
    <property type="entry name" value="Ble-like_N"/>
    <property type="match status" value="1"/>
</dbReference>
<protein>
    <recommendedName>
        <fullName evidence="2">VOC domain-containing protein</fullName>
    </recommendedName>
</protein>
<dbReference type="InterPro" id="IPR029068">
    <property type="entry name" value="Glyas_Bleomycin-R_OHBP_Dase"/>
</dbReference>
<dbReference type="EMBL" id="PVZC01000001">
    <property type="protein sequence ID" value="PRY01770.1"/>
    <property type="molecule type" value="Genomic_DNA"/>
</dbReference>
<sequence>MSDPVVNFELPADDVERARGFYREAFGWEITAFPEMDYTMLGTSPVDENGAPTQPGAINGGMVKRESASDVPMIVIRVGDIAAALEKVERLGGKAINPAKAVGNMGFSATCADSEGNVIGLWQDAA</sequence>
<dbReference type="InterPro" id="IPR052164">
    <property type="entry name" value="Anthracycline_SecMetBiosynth"/>
</dbReference>
<accession>A0A2T0QD30</accession>
<evidence type="ECO:0000313" key="4">
    <source>
        <dbReference type="Proteomes" id="UP000237846"/>
    </source>
</evidence>
<evidence type="ECO:0000256" key="1">
    <source>
        <dbReference type="SAM" id="MobiDB-lite"/>
    </source>
</evidence>
<dbReference type="PROSITE" id="PS51819">
    <property type="entry name" value="VOC"/>
    <property type="match status" value="1"/>
</dbReference>
<dbReference type="InterPro" id="IPR053863">
    <property type="entry name" value="Glyoxy/Ble-like_N"/>
</dbReference>
<feature type="domain" description="VOC" evidence="2">
    <location>
        <begin position="4"/>
        <end position="124"/>
    </location>
</feature>
<evidence type="ECO:0000313" key="3">
    <source>
        <dbReference type="EMBL" id="PRY01770.1"/>
    </source>
</evidence>
<feature type="region of interest" description="Disordered" evidence="1">
    <location>
        <begin position="43"/>
        <end position="63"/>
    </location>
</feature>
<name>A0A2T0QD30_9ACTN</name>
<dbReference type="Proteomes" id="UP000237846">
    <property type="component" value="Unassembled WGS sequence"/>
</dbReference>
<dbReference type="Gene3D" id="3.10.180.10">
    <property type="entry name" value="2,3-Dihydroxybiphenyl 1,2-Dioxygenase, domain 1"/>
    <property type="match status" value="1"/>
</dbReference>
<dbReference type="RefSeq" id="WP_106238043.1">
    <property type="nucleotide sequence ID" value="NZ_PVZC01000001.1"/>
</dbReference>
<dbReference type="PANTHER" id="PTHR33993:SF2">
    <property type="entry name" value="VOC DOMAIN-CONTAINING PROTEIN"/>
    <property type="match status" value="1"/>
</dbReference>
<organism evidence="3 4">
    <name type="scientific">Allonocardiopsis opalescens</name>
    <dbReference type="NCBI Taxonomy" id="1144618"/>
    <lineage>
        <taxon>Bacteria</taxon>
        <taxon>Bacillati</taxon>
        <taxon>Actinomycetota</taxon>
        <taxon>Actinomycetes</taxon>
        <taxon>Streptosporangiales</taxon>
        <taxon>Allonocardiopsis</taxon>
    </lineage>
</organism>
<dbReference type="PANTHER" id="PTHR33993">
    <property type="entry name" value="GLYOXALASE-RELATED"/>
    <property type="match status" value="1"/>
</dbReference>
<dbReference type="AlphaFoldDB" id="A0A2T0QD30"/>
<evidence type="ECO:0000259" key="2">
    <source>
        <dbReference type="PROSITE" id="PS51819"/>
    </source>
</evidence>
<proteinExistence type="predicted"/>
<comment type="caution">
    <text evidence="3">The sequence shown here is derived from an EMBL/GenBank/DDBJ whole genome shotgun (WGS) entry which is preliminary data.</text>
</comment>
<dbReference type="SUPFAM" id="SSF54593">
    <property type="entry name" value="Glyoxalase/Bleomycin resistance protein/Dihydroxybiphenyl dioxygenase"/>
    <property type="match status" value="1"/>
</dbReference>
<dbReference type="CDD" id="cd07247">
    <property type="entry name" value="SgaA_N_like"/>
    <property type="match status" value="1"/>
</dbReference>
<gene>
    <name evidence="3" type="ORF">CLV72_101365</name>
</gene>
<dbReference type="InterPro" id="IPR037523">
    <property type="entry name" value="VOC_core"/>
</dbReference>
<keyword evidence="4" id="KW-1185">Reference proteome</keyword>
<dbReference type="OrthoDB" id="9793039at2"/>
<reference evidence="3 4" key="1">
    <citation type="submission" date="2018-03" db="EMBL/GenBank/DDBJ databases">
        <title>Genomic Encyclopedia of Archaeal and Bacterial Type Strains, Phase II (KMG-II): from individual species to whole genera.</title>
        <authorList>
            <person name="Goeker M."/>
        </authorList>
    </citation>
    <scope>NUCLEOTIDE SEQUENCE [LARGE SCALE GENOMIC DNA]</scope>
    <source>
        <strain evidence="3 4">DSM 45601</strain>
    </source>
</reference>